<sequence length="238" mass="27522">MASIKNEPKEEDDTDNEEEAKISPPPERRRSGCLHGPTDKGVCLRVKLLRVEDEVIYIDDSDSGDGATRDLLENLWEKQLNYAIGCTVKIQSRVCANQWLDGTIFHNPISGQSYAVRLGLSPRVELKVAESRIKFRKVDLEEAYLSLGDSETQKPLARKRTMSETKSERPSTVRKRKQIKSMSRYHLTTARRHLNKCIEKNAYRSQRERTKKREKLLLASPRTDNVRNRQQDTINWNL</sequence>
<comment type="caution">
    <text evidence="2">The sequence shown here is derived from an EMBL/GenBank/DDBJ whole genome shotgun (WGS) entry which is preliminary data.</text>
</comment>
<reference evidence="2 3" key="1">
    <citation type="journal article" date="2012" name="Genome Biol.">
        <title>Genome and low-iron response of an oceanic diatom adapted to chronic iron limitation.</title>
        <authorList>
            <person name="Lommer M."/>
            <person name="Specht M."/>
            <person name="Roy A.S."/>
            <person name="Kraemer L."/>
            <person name="Andreson R."/>
            <person name="Gutowska M.A."/>
            <person name="Wolf J."/>
            <person name="Bergner S.V."/>
            <person name="Schilhabel M.B."/>
            <person name="Klostermeier U.C."/>
            <person name="Beiko R.G."/>
            <person name="Rosenstiel P."/>
            <person name="Hippler M."/>
            <person name="Laroche J."/>
        </authorList>
    </citation>
    <scope>NUCLEOTIDE SEQUENCE [LARGE SCALE GENOMIC DNA]</scope>
    <source>
        <strain evidence="2 3">CCMP1005</strain>
    </source>
</reference>
<dbReference type="AlphaFoldDB" id="K0SWG2"/>
<accession>K0SWG2</accession>
<protein>
    <submittedName>
        <fullName evidence="2">Uncharacterized protein</fullName>
    </submittedName>
</protein>
<organism evidence="2 3">
    <name type="scientific">Thalassiosira oceanica</name>
    <name type="common">Marine diatom</name>
    <dbReference type="NCBI Taxonomy" id="159749"/>
    <lineage>
        <taxon>Eukaryota</taxon>
        <taxon>Sar</taxon>
        <taxon>Stramenopiles</taxon>
        <taxon>Ochrophyta</taxon>
        <taxon>Bacillariophyta</taxon>
        <taxon>Coscinodiscophyceae</taxon>
        <taxon>Thalassiosirophycidae</taxon>
        <taxon>Thalassiosirales</taxon>
        <taxon>Thalassiosiraceae</taxon>
        <taxon>Thalassiosira</taxon>
    </lineage>
</organism>
<evidence type="ECO:0000256" key="1">
    <source>
        <dbReference type="SAM" id="MobiDB-lite"/>
    </source>
</evidence>
<dbReference type="EMBL" id="AGNL01009612">
    <property type="protein sequence ID" value="EJK69760.1"/>
    <property type="molecule type" value="Genomic_DNA"/>
</dbReference>
<feature type="region of interest" description="Disordered" evidence="1">
    <location>
        <begin position="1"/>
        <end position="34"/>
    </location>
</feature>
<keyword evidence="3" id="KW-1185">Reference proteome</keyword>
<proteinExistence type="predicted"/>
<dbReference type="Proteomes" id="UP000266841">
    <property type="component" value="Unassembled WGS sequence"/>
</dbReference>
<evidence type="ECO:0000313" key="3">
    <source>
        <dbReference type="Proteomes" id="UP000266841"/>
    </source>
</evidence>
<feature type="compositionally biased region" description="Basic and acidic residues" evidence="1">
    <location>
        <begin position="161"/>
        <end position="171"/>
    </location>
</feature>
<feature type="region of interest" description="Disordered" evidence="1">
    <location>
        <begin position="151"/>
        <end position="172"/>
    </location>
</feature>
<feature type="compositionally biased region" description="Acidic residues" evidence="1">
    <location>
        <begin position="9"/>
        <end position="18"/>
    </location>
</feature>
<gene>
    <name evidence="2" type="ORF">THAOC_08950</name>
</gene>
<name>K0SWG2_THAOC</name>
<evidence type="ECO:0000313" key="2">
    <source>
        <dbReference type="EMBL" id="EJK69760.1"/>
    </source>
</evidence>